<dbReference type="CDD" id="cd08946">
    <property type="entry name" value="SDR_e"/>
    <property type="match status" value="1"/>
</dbReference>
<dbReference type="Gene3D" id="3.40.50.720">
    <property type="entry name" value="NAD(P)-binding Rossmann-like Domain"/>
    <property type="match status" value="1"/>
</dbReference>
<gene>
    <name evidence="2" type="ORF">CRV07_07330</name>
</gene>
<evidence type="ECO:0000259" key="1">
    <source>
        <dbReference type="Pfam" id="PF01370"/>
    </source>
</evidence>
<dbReference type="PANTHER" id="PTHR43245">
    <property type="entry name" value="BIFUNCTIONAL POLYMYXIN RESISTANCE PROTEIN ARNA"/>
    <property type="match status" value="1"/>
</dbReference>
<protein>
    <recommendedName>
        <fullName evidence="1">NAD-dependent epimerase/dehydratase domain-containing protein</fullName>
    </recommendedName>
</protein>
<proteinExistence type="predicted"/>
<organism evidence="2 3">
    <name type="scientific">Halarcobacter ebronensis</name>
    <dbReference type="NCBI Taxonomy" id="1462615"/>
    <lineage>
        <taxon>Bacteria</taxon>
        <taxon>Pseudomonadati</taxon>
        <taxon>Campylobacterota</taxon>
        <taxon>Epsilonproteobacteria</taxon>
        <taxon>Campylobacterales</taxon>
        <taxon>Arcobacteraceae</taxon>
        <taxon>Halarcobacter</taxon>
    </lineage>
</organism>
<feature type="domain" description="NAD-dependent epimerase/dehydratase" evidence="1">
    <location>
        <begin position="38"/>
        <end position="176"/>
    </location>
</feature>
<dbReference type="RefSeq" id="WP_129087085.1">
    <property type="nucleotide sequence ID" value="NZ_CP053836.1"/>
</dbReference>
<comment type="caution">
    <text evidence="2">The sequence shown here is derived from an EMBL/GenBank/DDBJ whole genome shotgun (WGS) entry which is preliminary data.</text>
</comment>
<dbReference type="AlphaFoldDB" id="A0A4Q1ANQ1"/>
<dbReference type="Pfam" id="PF01370">
    <property type="entry name" value="Epimerase"/>
    <property type="match status" value="1"/>
</dbReference>
<dbReference type="OrthoDB" id="9801785at2"/>
<name>A0A4Q1ANQ1_9BACT</name>
<dbReference type="InterPro" id="IPR036291">
    <property type="entry name" value="NAD(P)-bd_dom_sf"/>
</dbReference>
<accession>A0A4Q1ANQ1</accession>
<evidence type="ECO:0000313" key="2">
    <source>
        <dbReference type="EMBL" id="RXK05876.1"/>
    </source>
</evidence>
<dbReference type="InterPro" id="IPR001509">
    <property type="entry name" value="Epimerase_deHydtase"/>
</dbReference>
<dbReference type="Proteomes" id="UP000289758">
    <property type="component" value="Unassembled WGS sequence"/>
</dbReference>
<dbReference type="PANTHER" id="PTHR43245:SF55">
    <property type="entry name" value="NAD(P)-BINDING DOMAIN-CONTAINING PROTEIN"/>
    <property type="match status" value="1"/>
</dbReference>
<reference evidence="2 3" key="1">
    <citation type="submission" date="2017-10" db="EMBL/GenBank/DDBJ databases">
        <title>Genomics of the genus Arcobacter.</title>
        <authorList>
            <person name="Perez-Cataluna A."/>
            <person name="Figueras M.J."/>
        </authorList>
    </citation>
    <scope>NUCLEOTIDE SEQUENCE [LARGE SCALE GENOMIC DNA]</scope>
    <source>
        <strain evidence="2 3">CECT 8441</strain>
    </source>
</reference>
<dbReference type="InterPro" id="IPR050177">
    <property type="entry name" value="Lipid_A_modif_metabolic_enz"/>
</dbReference>
<dbReference type="EMBL" id="PDKK01000005">
    <property type="protein sequence ID" value="RXK05876.1"/>
    <property type="molecule type" value="Genomic_DNA"/>
</dbReference>
<sequence>MESVDYLISGINGNVGNELLPLFLKNSDITYKKADLKKNINAKCFIHLAAKTGNNYNDLIDSNIEYLRTIIEYCYKNGIKKFIFFSAMSIYGNQNKLNVSEKSSYKNLNLYSTSKLFGEKILEESSLKCLILRLPMILTKDSSNGFLNRFLLKLNNDETIYLYNAKKLSNNFIDVESIFNFIIGYRFEKQYELLNLALEQEMSLKDIVLYLKKEIKSKSTILENNEKYNFFNISIEKAKVLYGFTPNNTKSVLKKWVLKRKRNNF</sequence>
<dbReference type="SUPFAM" id="SSF51735">
    <property type="entry name" value="NAD(P)-binding Rossmann-fold domains"/>
    <property type="match status" value="1"/>
</dbReference>
<keyword evidence="3" id="KW-1185">Reference proteome</keyword>
<evidence type="ECO:0000313" key="3">
    <source>
        <dbReference type="Proteomes" id="UP000289758"/>
    </source>
</evidence>